<dbReference type="Pfam" id="PF00270">
    <property type="entry name" value="DEAD"/>
    <property type="match status" value="1"/>
</dbReference>
<evidence type="ECO:0000259" key="8">
    <source>
        <dbReference type="PROSITE" id="PS51192"/>
    </source>
</evidence>
<dbReference type="SUPFAM" id="SSF52540">
    <property type="entry name" value="P-loop containing nucleoside triphosphate hydrolases"/>
    <property type="match status" value="1"/>
</dbReference>
<dbReference type="Gene3D" id="3.40.605.10">
    <property type="entry name" value="Aldehyde Dehydrogenase, Chain A, domain 1"/>
    <property type="match status" value="1"/>
</dbReference>
<organism evidence="10 11">
    <name type="scientific">Leucocoprinus leucothites</name>
    <dbReference type="NCBI Taxonomy" id="201217"/>
    <lineage>
        <taxon>Eukaryota</taxon>
        <taxon>Fungi</taxon>
        <taxon>Dikarya</taxon>
        <taxon>Basidiomycota</taxon>
        <taxon>Agaricomycotina</taxon>
        <taxon>Agaricomycetes</taxon>
        <taxon>Agaricomycetidae</taxon>
        <taxon>Agaricales</taxon>
        <taxon>Agaricineae</taxon>
        <taxon>Agaricaceae</taxon>
        <taxon>Leucocoprinus</taxon>
    </lineage>
</organism>
<dbReference type="InterPro" id="IPR014001">
    <property type="entry name" value="Helicase_ATP-bd"/>
</dbReference>
<dbReference type="PROSITE" id="PS51192">
    <property type="entry name" value="HELICASE_ATP_BIND_1"/>
    <property type="match status" value="1"/>
</dbReference>
<dbReference type="InterPro" id="IPR016161">
    <property type="entry name" value="Ald_DH/histidinol_DH"/>
</dbReference>
<dbReference type="SMART" id="SM00490">
    <property type="entry name" value="HELICc"/>
    <property type="match status" value="1"/>
</dbReference>
<comment type="caution">
    <text evidence="10">The sequence shown here is derived from an EMBL/GenBank/DDBJ whole genome shotgun (WGS) entry which is preliminary data.</text>
</comment>
<keyword evidence="11" id="KW-1185">Reference proteome</keyword>
<dbReference type="PROSITE" id="PS51194">
    <property type="entry name" value="HELICASE_CTER"/>
    <property type="match status" value="1"/>
</dbReference>
<dbReference type="InterPro" id="IPR016162">
    <property type="entry name" value="Ald_DH_N"/>
</dbReference>
<dbReference type="PROSITE" id="PS00070">
    <property type="entry name" value="ALDEHYDE_DEHYDR_CYS"/>
    <property type="match status" value="1"/>
</dbReference>
<dbReference type="CDD" id="cd18787">
    <property type="entry name" value="SF2_C_DEAD"/>
    <property type="match status" value="1"/>
</dbReference>
<dbReference type="GO" id="GO:0005524">
    <property type="term" value="F:ATP binding"/>
    <property type="evidence" value="ECO:0007669"/>
    <property type="project" value="UniProtKB-KW"/>
</dbReference>
<evidence type="ECO:0000259" key="9">
    <source>
        <dbReference type="PROSITE" id="PS51194"/>
    </source>
</evidence>
<evidence type="ECO:0000256" key="1">
    <source>
        <dbReference type="ARBA" id="ARBA00009986"/>
    </source>
</evidence>
<dbReference type="Pfam" id="PF00171">
    <property type="entry name" value="Aldedh"/>
    <property type="match status" value="1"/>
</dbReference>
<feature type="region of interest" description="Disordered" evidence="7">
    <location>
        <begin position="510"/>
        <end position="663"/>
    </location>
</feature>
<comment type="similarity">
    <text evidence="1 6">Belongs to the aldehyde dehydrogenase family.</text>
</comment>
<feature type="compositionally biased region" description="Basic and acidic residues" evidence="7">
    <location>
        <begin position="572"/>
        <end position="587"/>
    </location>
</feature>
<dbReference type="InterPro" id="IPR016163">
    <property type="entry name" value="Ald_DH_C"/>
</dbReference>
<dbReference type="Gene3D" id="3.40.50.300">
    <property type="entry name" value="P-loop containing nucleotide triphosphate hydrolases"/>
    <property type="match status" value="2"/>
</dbReference>
<feature type="domain" description="Helicase C-terminal" evidence="9">
    <location>
        <begin position="1009"/>
        <end position="1200"/>
    </location>
</feature>
<dbReference type="OrthoDB" id="310895at2759"/>
<dbReference type="Gene3D" id="3.40.309.10">
    <property type="entry name" value="Aldehyde Dehydrogenase, Chain A, domain 2"/>
    <property type="match status" value="1"/>
</dbReference>
<dbReference type="SMART" id="SM00487">
    <property type="entry name" value="DEXDc"/>
    <property type="match status" value="1"/>
</dbReference>
<dbReference type="InterPro" id="IPR001650">
    <property type="entry name" value="Helicase_C-like"/>
</dbReference>
<evidence type="ECO:0000256" key="4">
    <source>
        <dbReference type="ARBA" id="ARBA00023002"/>
    </source>
</evidence>
<keyword evidence="4 6" id="KW-0560">Oxidoreductase</keyword>
<dbReference type="Pfam" id="PF00271">
    <property type="entry name" value="Helicase_C"/>
    <property type="match status" value="1"/>
</dbReference>
<accession>A0A8H5CRB8</accession>
<reference evidence="10 11" key="1">
    <citation type="journal article" date="2020" name="ISME J.">
        <title>Uncovering the hidden diversity of litter-decomposition mechanisms in mushroom-forming fungi.</title>
        <authorList>
            <person name="Floudas D."/>
            <person name="Bentzer J."/>
            <person name="Ahren D."/>
            <person name="Johansson T."/>
            <person name="Persson P."/>
            <person name="Tunlid A."/>
        </authorList>
    </citation>
    <scope>NUCLEOTIDE SEQUENCE [LARGE SCALE GENOMIC DNA]</scope>
    <source>
        <strain evidence="10 11">CBS 146.42</strain>
    </source>
</reference>
<sequence>MVKTYTHEFNTKLYKGKVSFKAGLFINGEWVDPVDGGDMIDVVNPATGKVITAIPGGGAKDVDIAVKAARKAFKTTWGLKVPGSERGKILNKLAELIEKYGDELAALECLNVGKPFTSTKQLEIPVAVYVSRYFAGWADKIHGKTIETNEKKLAYTRHEPWGVVGAITPWNGPLMIAVVKIAPALATGNTVVLKPSEITPFTALYLADLLNEAGVPPGVVNIINGYGHTVGSAISSHPNVDKITFTGSTLTGRKILKAAAESNLKAVTLELGGKSPTIIFDDVDLEQAIKWAAYGVYYNMGQACVAGSRIYIHEAIYNKFLEGFAKFTEGLTSTTGAPFAEGTQRGPQISKTQFDRVMGYINSGISEGAKVHVGGERFGDEGYFIKPTVFIDAKPSMKIMQEEIFGPVCSIVKFKSEEEVIEWANDTTYGLAANVFTQNSARAIRMSHAIEAGTINVNCSLSMELNVPFGGYKQSGIGRELGQEALDTYTQVKAVHVNLGQVFHPSAVNLSKKHKQKGSSRTRLAQDLNPNSFKGKYEEAPRKPLFQRATAPHQDADILQRHERRPRPQKPQRVERRDEVERPRERGSSWPKKQSSSPLPVMEKHAEVPPNRRNPFQTLLGETDESEFYHPPSPVSLSPMLEKDEGQALSNTTPIPPTTFSSPPLLPDFLPALSSMLGRKARPTPIQALSIKWLIEESGFDLSKSEWKQFLLASETGSGKSLAYLLPLLQKLKLDEQNGNYTRRPNSKRALNPRAIVLAPTHELARQLSSFAKALTHGVKLRVMCASRENTPSTTKTNVTAKKLSEQLDAVVAGAIDVGEMDIKKDAQPVDILFGTPVKVMELIRGRGWDRLEGEVEPDEEGKFPKLRRGRDKMPGGSLWKGDSMMGLENVEWVVVDEADVLFDPDFQEVTRTLLADISAARGKPVEVNAEDPSLSTAKTATLSSATTNPINYPFNFILTSATIPKNLANYLDQHHPKLVRLTSPRVHSLPKTLKTEYASWTGGNKFADIERRVREVWASDAAAHSMLEPGSPASLSKVLIFCNKSLKVVELAAYLEEKGIKCVALTSTSEQRKRGSNKHLDGFMRPVQIYPDLEHASSSAPSKGKKADVAEAILRDPKQTPHVMITTSLLSRGLDFSPDLGHVFIVDEPRNMVDFLHRAGRSGRAGRKGKVVIFTKMKGRGSARGKEIKDRVRELTRKK</sequence>
<feature type="active site" evidence="5">
    <location>
        <position position="270"/>
    </location>
</feature>
<dbReference type="SUPFAM" id="SSF53720">
    <property type="entry name" value="ALDH-like"/>
    <property type="match status" value="1"/>
</dbReference>
<dbReference type="FunFam" id="3.40.605.10:FF:000026">
    <property type="entry name" value="Aldehyde dehydrogenase, putative"/>
    <property type="match status" value="1"/>
</dbReference>
<dbReference type="Proteomes" id="UP000559027">
    <property type="component" value="Unassembled WGS sequence"/>
</dbReference>
<protein>
    <submittedName>
        <fullName evidence="10">Uncharacterized protein</fullName>
    </submittedName>
</protein>
<evidence type="ECO:0000256" key="2">
    <source>
        <dbReference type="ARBA" id="ARBA00022741"/>
    </source>
</evidence>
<dbReference type="InterPro" id="IPR016160">
    <property type="entry name" value="Ald_DH_CS_CYS"/>
</dbReference>
<dbReference type="GO" id="GO:0004030">
    <property type="term" value="F:aldehyde dehydrogenase [NAD(P)+] activity"/>
    <property type="evidence" value="ECO:0007669"/>
    <property type="project" value="UniProtKB-ARBA"/>
</dbReference>
<dbReference type="PANTHER" id="PTHR11699">
    <property type="entry name" value="ALDEHYDE DEHYDROGENASE-RELATED"/>
    <property type="match status" value="1"/>
</dbReference>
<evidence type="ECO:0000256" key="5">
    <source>
        <dbReference type="PROSITE-ProRule" id="PRU10007"/>
    </source>
</evidence>
<evidence type="ECO:0000313" key="11">
    <source>
        <dbReference type="Proteomes" id="UP000559027"/>
    </source>
</evidence>
<dbReference type="EMBL" id="JAACJO010000031">
    <property type="protein sequence ID" value="KAF5346460.1"/>
    <property type="molecule type" value="Genomic_DNA"/>
</dbReference>
<dbReference type="CDD" id="cd07091">
    <property type="entry name" value="ALDH_F1-2_Ald2-like"/>
    <property type="match status" value="1"/>
</dbReference>
<dbReference type="PROSITE" id="PS00687">
    <property type="entry name" value="ALDEHYDE_DEHYDR_GLU"/>
    <property type="match status" value="1"/>
</dbReference>
<dbReference type="GO" id="GO:0003676">
    <property type="term" value="F:nucleic acid binding"/>
    <property type="evidence" value="ECO:0007669"/>
    <property type="project" value="InterPro"/>
</dbReference>
<gene>
    <name evidence="10" type="ORF">D9756_010074</name>
</gene>
<evidence type="ECO:0000256" key="3">
    <source>
        <dbReference type="ARBA" id="ARBA00022840"/>
    </source>
</evidence>
<dbReference type="InterPro" id="IPR029510">
    <property type="entry name" value="Ald_DH_CS_GLU"/>
</dbReference>
<dbReference type="AlphaFoldDB" id="A0A8H5CRB8"/>
<evidence type="ECO:0000256" key="7">
    <source>
        <dbReference type="SAM" id="MobiDB-lite"/>
    </source>
</evidence>
<proteinExistence type="inferred from homology"/>
<evidence type="ECO:0000256" key="6">
    <source>
        <dbReference type="RuleBase" id="RU003345"/>
    </source>
</evidence>
<keyword evidence="2" id="KW-0547">Nucleotide-binding</keyword>
<feature type="compositionally biased region" description="Polar residues" evidence="7">
    <location>
        <begin position="521"/>
        <end position="532"/>
    </location>
</feature>
<feature type="domain" description="Helicase ATP-binding" evidence="8">
    <location>
        <begin position="701"/>
        <end position="982"/>
    </location>
</feature>
<dbReference type="InterPro" id="IPR011545">
    <property type="entry name" value="DEAD/DEAH_box_helicase_dom"/>
</dbReference>
<evidence type="ECO:0000313" key="10">
    <source>
        <dbReference type="EMBL" id="KAF5346460.1"/>
    </source>
</evidence>
<feature type="compositionally biased region" description="Basic residues" evidence="7">
    <location>
        <begin position="511"/>
        <end position="520"/>
    </location>
</feature>
<dbReference type="InterPro" id="IPR015590">
    <property type="entry name" value="Aldehyde_DH_dom"/>
</dbReference>
<dbReference type="FunFam" id="3.40.605.10:FF:000007">
    <property type="entry name" value="NAD/NADP-dependent betaine aldehyde dehydrogenase"/>
    <property type="match status" value="1"/>
</dbReference>
<keyword evidence="3" id="KW-0067">ATP-binding</keyword>
<dbReference type="InterPro" id="IPR027417">
    <property type="entry name" value="P-loop_NTPase"/>
</dbReference>
<name>A0A8H5CRB8_9AGAR</name>
<dbReference type="FunFam" id="3.40.309.10:FF:000012">
    <property type="entry name" value="Betaine aldehyde dehydrogenase"/>
    <property type="match status" value="1"/>
</dbReference>